<name>A0ABU6SRT1_9FABA</name>
<evidence type="ECO:0000313" key="1">
    <source>
        <dbReference type="EMBL" id="MED6139127.1"/>
    </source>
</evidence>
<reference evidence="1 2" key="1">
    <citation type="journal article" date="2023" name="Plants (Basel)">
        <title>Bridging the Gap: Combining Genomics and Transcriptomics Approaches to Understand Stylosanthes scabra, an Orphan Legume from the Brazilian Caatinga.</title>
        <authorList>
            <person name="Ferreira-Neto J.R.C."/>
            <person name="da Silva M.D."/>
            <person name="Binneck E."/>
            <person name="de Melo N.F."/>
            <person name="da Silva R.H."/>
            <person name="de Melo A.L.T.M."/>
            <person name="Pandolfi V."/>
            <person name="Bustamante F.O."/>
            <person name="Brasileiro-Vidal A.C."/>
            <person name="Benko-Iseppon A.M."/>
        </authorList>
    </citation>
    <scope>NUCLEOTIDE SEQUENCE [LARGE SCALE GENOMIC DNA]</scope>
    <source>
        <tissue evidence="1">Leaves</tissue>
    </source>
</reference>
<organism evidence="1 2">
    <name type="scientific">Stylosanthes scabra</name>
    <dbReference type="NCBI Taxonomy" id="79078"/>
    <lineage>
        <taxon>Eukaryota</taxon>
        <taxon>Viridiplantae</taxon>
        <taxon>Streptophyta</taxon>
        <taxon>Embryophyta</taxon>
        <taxon>Tracheophyta</taxon>
        <taxon>Spermatophyta</taxon>
        <taxon>Magnoliopsida</taxon>
        <taxon>eudicotyledons</taxon>
        <taxon>Gunneridae</taxon>
        <taxon>Pentapetalae</taxon>
        <taxon>rosids</taxon>
        <taxon>fabids</taxon>
        <taxon>Fabales</taxon>
        <taxon>Fabaceae</taxon>
        <taxon>Papilionoideae</taxon>
        <taxon>50 kb inversion clade</taxon>
        <taxon>dalbergioids sensu lato</taxon>
        <taxon>Dalbergieae</taxon>
        <taxon>Pterocarpus clade</taxon>
        <taxon>Stylosanthes</taxon>
    </lineage>
</organism>
<gene>
    <name evidence="1" type="ORF">PIB30_080966</name>
</gene>
<keyword evidence="2" id="KW-1185">Reference proteome</keyword>
<dbReference type="EMBL" id="JASCZI010061610">
    <property type="protein sequence ID" value="MED6139127.1"/>
    <property type="molecule type" value="Genomic_DNA"/>
</dbReference>
<sequence>AYTIAGDLGLNRTRVNPPSQEELTSSALCTELSLSHLRSPYYWQGRSINGIEINSVPPIRCP</sequence>
<dbReference type="Proteomes" id="UP001341840">
    <property type="component" value="Unassembled WGS sequence"/>
</dbReference>
<comment type="caution">
    <text evidence="1">The sequence shown here is derived from an EMBL/GenBank/DDBJ whole genome shotgun (WGS) entry which is preliminary data.</text>
</comment>
<accession>A0ABU6SRT1</accession>
<proteinExistence type="predicted"/>
<feature type="non-terminal residue" evidence="1">
    <location>
        <position position="1"/>
    </location>
</feature>
<protein>
    <submittedName>
        <fullName evidence="1">Uncharacterized protein</fullName>
    </submittedName>
</protein>
<evidence type="ECO:0000313" key="2">
    <source>
        <dbReference type="Proteomes" id="UP001341840"/>
    </source>
</evidence>